<keyword evidence="1" id="KW-0812">Transmembrane</keyword>
<evidence type="ECO:0000256" key="1">
    <source>
        <dbReference type="SAM" id="Phobius"/>
    </source>
</evidence>
<dbReference type="AlphaFoldDB" id="A0A1L4BT64"/>
<dbReference type="KEGG" id="frx:F7310_06445"/>
<dbReference type="EMBL" id="CP016796">
    <property type="protein sequence ID" value="API87017.1"/>
    <property type="molecule type" value="Genomic_DNA"/>
</dbReference>
<organism evidence="2 3">
    <name type="scientific">Francisella uliginis</name>
    <dbReference type="NCBI Taxonomy" id="573570"/>
    <lineage>
        <taxon>Bacteria</taxon>
        <taxon>Pseudomonadati</taxon>
        <taxon>Pseudomonadota</taxon>
        <taxon>Gammaproteobacteria</taxon>
        <taxon>Thiotrichales</taxon>
        <taxon>Francisellaceae</taxon>
        <taxon>Francisella</taxon>
    </lineage>
</organism>
<dbReference type="STRING" id="573570.F7310_06445"/>
<keyword evidence="1" id="KW-1133">Transmembrane helix</keyword>
<feature type="transmembrane region" description="Helical" evidence="1">
    <location>
        <begin position="6"/>
        <end position="28"/>
    </location>
</feature>
<feature type="transmembrane region" description="Helical" evidence="1">
    <location>
        <begin position="281"/>
        <end position="300"/>
    </location>
</feature>
<keyword evidence="1" id="KW-0472">Membrane</keyword>
<reference evidence="2 3" key="1">
    <citation type="journal article" date="2016" name="Appl. Environ. Microbiol.">
        <title>Whole genome relationships among Francisella bacteria of diverse origin define new species and provide specific regions for detection.</title>
        <authorList>
            <person name="Challacombe J.F."/>
            <person name="Petersen J.M."/>
            <person name="Gallegos-Graves V."/>
            <person name="Hodge D."/>
            <person name="Pillai S."/>
            <person name="Kuske C.R."/>
        </authorList>
    </citation>
    <scope>NUCLEOTIDE SEQUENCE [LARGE SCALE GENOMIC DNA]</scope>
    <source>
        <strain evidence="3">TX07-7310</strain>
    </source>
</reference>
<feature type="transmembrane region" description="Helical" evidence="1">
    <location>
        <begin position="40"/>
        <end position="62"/>
    </location>
</feature>
<feature type="transmembrane region" description="Helical" evidence="1">
    <location>
        <begin position="305"/>
        <end position="321"/>
    </location>
</feature>
<protein>
    <submittedName>
        <fullName evidence="2">Uncharacterized protein</fullName>
    </submittedName>
</protein>
<feature type="transmembrane region" description="Helical" evidence="1">
    <location>
        <begin position="209"/>
        <end position="232"/>
    </location>
</feature>
<feature type="transmembrane region" description="Helical" evidence="1">
    <location>
        <begin position="130"/>
        <end position="151"/>
    </location>
</feature>
<feature type="transmembrane region" description="Helical" evidence="1">
    <location>
        <begin position="239"/>
        <end position="261"/>
    </location>
</feature>
<feature type="transmembrane region" description="Helical" evidence="1">
    <location>
        <begin position="105"/>
        <end position="124"/>
    </location>
</feature>
<evidence type="ECO:0000313" key="3">
    <source>
        <dbReference type="Proteomes" id="UP000184222"/>
    </source>
</evidence>
<dbReference type="Proteomes" id="UP000184222">
    <property type="component" value="Chromosome"/>
</dbReference>
<evidence type="ECO:0000313" key="2">
    <source>
        <dbReference type="EMBL" id="API87017.1"/>
    </source>
</evidence>
<gene>
    <name evidence="2" type="ORF">F7310_06445</name>
</gene>
<accession>A0A1L4BT64</accession>
<name>A0A1L4BT64_9GAMM</name>
<proteinExistence type="predicted"/>
<sequence>MQFIIGLVSLALIILWYIGLYILNNKYIIDLTIKNNANKLLIFSSITMILYTLGILILLLVADQAIVQNIRASTFIGVTIISAIPFVVLPTLWRRFADNISIRVFFWLSLVHVVISDLIIILSQANLSPISSLIISLIAFLILIVFIVMLSTKIKQTTENKPLLNKLVINIGAIFISIIFIIGAIIASYASNMYESGNYSTYQTILLSNIGHCFIDVASIVTLYFIMSLLAYRYRVIRGTIIIAILMILVGVVTVGAFTAISTYYANLSTKDYLMMISSVYKLRYVVEFFIYSAFFVMLLKQNNLRIIIISISFLTILILPVFYKEYSLGCTYTLFFAILFLFTKDKYLNK</sequence>
<feature type="transmembrane region" description="Helical" evidence="1">
    <location>
        <begin position="327"/>
        <end position="344"/>
    </location>
</feature>
<feature type="transmembrane region" description="Helical" evidence="1">
    <location>
        <begin position="163"/>
        <end position="189"/>
    </location>
</feature>
<dbReference type="RefSeq" id="WP_072712646.1">
    <property type="nucleotide sequence ID" value="NZ_CP016796.1"/>
</dbReference>
<feature type="transmembrane region" description="Helical" evidence="1">
    <location>
        <begin position="74"/>
        <end position="93"/>
    </location>
</feature>
<keyword evidence="3" id="KW-1185">Reference proteome</keyword>